<name>A0AB39W3C0_9FLAO</name>
<gene>
    <name evidence="2" type="ORF">AB3G34_00295</name>
</gene>
<feature type="transmembrane region" description="Helical" evidence="1">
    <location>
        <begin position="107"/>
        <end position="130"/>
    </location>
</feature>
<feature type="transmembrane region" description="Helical" evidence="1">
    <location>
        <begin position="74"/>
        <end position="91"/>
    </location>
</feature>
<organism evidence="2">
    <name type="scientific">Flavobacterium sp. WC2409</name>
    <dbReference type="NCBI Taxonomy" id="3234139"/>
    <lineage>
        <taxon>Bacteria</taxon>
        <taxon>Pseudomonadati</taxon>
        <taxon>Bacteroidota</taxon>
        <taxon>Flavobacteriia</taxon>
        <taxon>Flavobacteriales</taxon>
        <taxon>Flavobacteriaceae</taxon>
        <taxon>Flavobacterium</taxon>
    </lineage>
</organism>
<dbReference type="RefSeq" id="WP_369753100.1">
    <property type="nucleotide sequence ID" value="NZ_CP165625.1"/>
</dbReference>
<evidence type="ECO:0008006" key="3">
    <source>
        <dbReference type="Google" id="ProtNLM"/>
    </source>
</evidence>
<dbReference type="EMBL" id="CP165625">
    <property type="protein sequence ID" value="XDU95573.1"/>
    <property type="molecule type" value="Genomic_DNA"/>
</dbReference>
<sequence>MKIIKNILVGFVVSFLGSIPLGYLNFIGFEIYTKFGINNLLLYLLGVIFIEALVIYFTLIFAAKLANNKKLMKVIDIFGIFFLLLLAYSFYSHSTQSVSNQHYLEKYIIYSPVVIGLFLSSINFLQLPFWTGWNLYLINGKYIHVNGKWKFFYILGTLIGTFLGMLALVFFLNTISQNADSFSKYLMPVIIPMLFIVMACLQSYKVFKKYIR</sequence>
<accession>A0AB39W3C0</accession>
<reference evidence="2" key="1">
    <citation type="submission" date="2024-07" db="EMBL/GenBank/DDBJ databases">
        <authorList>
            <person name="Biller S.J."/>
        </authorList>
    </citation>
    <scope>NUCLEOTIDE SEQUENCE</scope>
    <source>
        <strain evidence="2">WC2409</strain>
    </source>
</reference>
<keyword evidence="1" id="KW-0812">Transmembrane</keyword>
<dbReference type="AlphaFoldDB" id="A0AB39W3C0"/>
<keyword evidence="1" id="KW-0472">Membrane</keyword>
<proteinExistence type="predicted"/>
<feature type="transmembrane region" description="Helical" evidence="1">
    <location>
        <begin position="151"/>
        <end position="173"/>
    </location>
</feature>
<evidence type="ECO:0000256" key="1">
    <source>
        <dbReference type="SAM" id="Phobius"/>
    </source>
</evidence>
<protein>
    <recommendedName>
        <fullName evidence="3">Lysine transporter LysE</fullName>
    </recommendedName>
</protein>
<keyword evidence="1" id="KW-1133">Transmembrane helix</keyword>
<feature type="transmembrane region" description="Helical" evidence="1">
    <location>
        <begin position="7"/>
        <end position="28"/>
    </location>
</feature>
<feature type="transmembrane region" description="Helical" evidence="1">
    <location>
        <begin position="40"/>
        <end position="62"/>
    </location>
</feature>
<feature type="transmembrane region" description="Helical" evidence="1">
    <location>
        <begin position="185"/>
        <end position="204"/>
    </location>
</feature>
<evidence type="ECO:0000313" key="2">
    <source>
        <dbReference type="EMBL" id="XDU95573.1"/>
    </source>
</evidence>